<organism evidence="2 3">
    <name type="scientific">Heterorhabditis bacteriophora</name>
    <name type="common">Entomopathogenic nematode worm</name>
    <dbReference type="NCBI Taxonomy" id="37862"/>
    <lineage>
        <taxon>Eukaryota</taxon>
        <taxon>Metazoa</taxon>
        <taxon>Ecdysozoa</taxon>
        <taxon>Nematoda</taxon>
        <taxon>Chromadorea</taxon>
        <taxon>Rhabditida</taxon>
        <taxon>Rhabditina</taxon>
        <taxon>Rhabditomorpha</taxon>
        <taxon>Strongyloidea</taxon>
        <taxon>Heterorhabditidae</taxon>
        <taxon>Heterorhabditis</taxon>
    </lineage>
</organism>
<evidence type="ECO:0000313" key="2">
    <source>
        <dbReference type="Proteomes" id="UP000095283"/>
    </source>
</evidence>
<dbReference type="WBParaSite" id="Hba_07614">
    <property type="protein sequence ID" value="Hba_07614"/>
    <property type="gene ID" value="Hba_07614"/>
</dbReference>
<evidence type="ECO:0000256" key="1">
    <source>
        <dbReference type="SAM" id="MobiDB-lite"/>
    </source>
</evidence>
<dbReference type="AlphaFoldDB" id="A0A1I7WR81"/>
<dbReference type="Proteomes" id="UP000095283">
    <property type="component" value="Unplaced"/>
</dbReference>
<feature type="region of interest" description="Disordered" evidence="1">
    <location>
        <begin position="55"/>
        <end position="82"/>
    </location>
</feature>
<feature type="compositionally biased region" description="Polar residues" evidence="1">
    <location>
        <begin position="67"/>
        <end position="79"/>
    </location>
</feature>
<keyword evidence="2" id="KW-1185">Reference proteome</keyword>
<sequence>MIFIDGQHRPVNTPSSKALNYIHVLVWSIFKLALKNTKLSRILFKVLEEDDFESYSDDFESDGEHTNVPQEDNSQNPNFDSFHLNDYISTKDISGKSLEDRKYEIHSERPTPPHDKTFHIYIITDNIFIFYFIKQHDTLCLLYLCEDKFFILELK</sequence>
<protein>
    <submittedName>
        <fullName evidence="3">Reverse transcriptase domain-containing protein</fullName>
    </submittedName>
</protein>
<proteinExistence type="predicted"/>
<evidence type="ECO:0000313" key="3">
    <source>
        <dbReference type="WBParaSite" id="Hba_07614"/>
    </source>
</evidence>
<reference evidence="3" key="1">
    <citation type="submission" date="2016-11" db="UniProtKB">
        <authorList>
            <consortium name="WormBaseParasite"/>
        </authorList>
    </citation>
    <scope>IDENTIFICATION</scope>
</reference>
<accession>A0A1I7WR81</accession>
<name>A0A1I7WR81_HETBA</name>